<dbReference type="PANTHER" id="PTHR16301:SF20">
    <property type="entry name" value="IMPACT FAMILY MEMBER YIGZ"/>
    <property type="match status" value="1"/>
</dbReference>
<dbReference type="GO" id="GO:0006446">
    <property type="term" value="P:regulation of translational initiation"/>
    <property type="evidence" value="ECO:0007669"/>
    <property type="project" value="TreeGrafter"/>
</dbReference>
<dbReference type="RefSeq" id="WP_243335685.1">
    <property type="nucleotide sequence ID" value="NZ_AP027081.1"/>
</dbReference>
<accession>A0AA48GNJ9</accession>
<dbReference type="GO" id="GO:0005737">
    <property type="term" value="C:cytoplasm"/>
    <property type="evidence" value="ECO:0007669"/>
    <property type="project" value="TreeGrafter"/>
</dbReference>
<gene>
    <name evidence="4" type="ORF">METESE_13490</name>
</gene>
<dbReference type="Gene3D" id="3.30.230.30">
    <property type="entry name" value="Impact, N-terminal domain"/>
    <property type="match status" value="1"/>
</dbReference>
<dbReference type="InterPro" id="IPR020568">
    <property type="entry name" value="Ribosomal_Su5_D2-typ_SF"/>
</dbReference>
<sequence length="204" mass="22196">MQRILAPCLHKFREKASVFLTELHPAADAAEREAVLHRLRKRDFDATHHCSAWREAGGAHGADDDGEPSGTAGPPMLRVLEGEDVVDVLAVCIRWYGGTKLGTGGLVKAYTEGVQGALAAAREQGLLEPVRLWRAGRIQADPAHAHLPYAVLGAFPEAEVLGQDYDGDAAVLRFRMPLTGDGARERALEALWTERSRGGRVEWT</sequence>
<dbReference type="AlphaFoldDB" id="A0AA48GNJ9"/>
<dbReference type="Proteomes" id="UP001228113">
    <property type="component" value="Chromosome"/>
</dbReference>
<dbReference type="InterPro" id="IPR023582">
    <property type="entry name" value="Impact"/>
</dbReference>
<evidence type="ECO:0000256" key="2">
    <source>
        <dbReference type="SAM" id="MobiDB-lite"/>
    </source>
</evidence>
<dbReference type="SUPFAM" id="SSF54211">
    <property type="entry name" value="Ribosomal protein S5 domain 2-like"/>
    <property type="match status" value="1"/>
</dbReference>
<organism evidence="4 5">
    <name type="scientific">Mesoterricola sediminis</name>
    <dbReference type="NCBI Taxonomy" id="2927980"/>
    <lineage>
        <taxon>Bacteria</taxon>
        <taxon>Pseudomonadati</taxon>
        <taxon>Acidobacteriota</taxon>
        <taxon>Holophagae</taxon>
        <taxon>Holophagales</taxon>
        <taxon>Holophagaceae</taxon>
        <taxon>Mesoterricola</taxon>
    </lineage>
</organism>
<comment type="similarity">
    <text evidence="1">Belongs to the IMPACT family.</text>
</comment>
<dbReference type="Pfam" id="PF01205">
    <property type="entry name" value="Impact_N"/>
    <property type="match status" value="1"/>
</dbReference>
<reference evidence="4" key="1">
    <citation type="journal article" date="2023" name="Int. J. Syst. Evol. Microbiol.">
        <title>Mesoterricola silvestris gen. nov., sp. nov., Mesoterricola sediminis sp. nov., Geothrix oryzae sp. nov., Geothrix edaphica sp. nov., Geothrix rubra sp. nov., and Geothrix limicola sp. nov., six novel members of Acidobacteriota isolated from soils.</title>
        <authorList>
            <person name="Itoh H."/>
            <person name="Sugisawa Y."/>
            <person name="Mise K."/>
            <person name="Xu Z."/>
            <person name="Kuniyasu M."/>
            <person name="Ushijima N."/>
            <person name="Kawano K."/>
            <person name="Kobayashi E."/>
            <person name="Shiratori Y."/>
            <person name="Masuda Y."/>
            <person name="Senoo K."/>
        </authorList>
    </citation>
    <scope>NUCLEOTIDE SEQUENCE</scope>
    <source>
        <strain evidence="4">W786</strain>
    </source>
</reference>
<evidence type="ECO:0000256" key="1">
    <source>
        <dbReference type="ARBA" id="ARBA00007665"/>
    </source>
</evidence>
<evidence type="ECO:0000313" key="5">
    <source>
        <dbReference type="Proteomes" id="UP001228113"/>
    </source>
</evidence>
<dbReference type="InterPro" id="IPR001498">
    <property type="entry name" value="Impact_N"/>
</dbReference>
<dbReference type="EMBL" id="AP027081">
    <property type="protein sequence ID" value="BDU76391.1"/>
    <property type="molecule type" value="Genomic_DNA"/>
</dbReference>
<evidence type="ECO:0000259" key="3">
    <source>
        <dbReference type="Pfam" id="PF01205"/>
    </source>
</evidence>
<feature type="region of interest" description="Disordered" evidence="2">
    <location>
        <begin position="55"/>
        <end position="74"/>
    </location>
</feature>
<evidence type="ECO:0000313" key="4">
    <source>
        <dbReference type="EMBL" id="BDU76391.1"/>
    </source>
</evidence>
<name>A0AA48GNJ9_9BACT</name>
<dbReference type="PANTHER" id="PTHR16301">
    <property type="entry name" value="IMPACT-RELATED"/>
    <property type="match status" value="1"/>
</dbReference>
<dbReference type="KEGG" id="msea:METESE_13490"/>
<proteinExistence type="inferred from homology"/>
<dbReference type="InterPro" id="IPR036956">
    <property type="entry name" value="Impact_N_sf"/>
</dbReference>
<protein>
    <recommendedName>
        <fullName evidence="3">Impact N-terminal domain-containing protein</fullName>
    </recommendedName>
</protein>
<feature type="domain" description="Impact N-terminal" evidence="3">
    <location>
        <begin position="15"/>
        <end position="118"/>
    </location>
</feature>
<keyword evidence="5" id="KW-1185">Reference proteome</keyword>